<dbReference type="PROSITE" id="PS01010">
    <property type="entry name" value="CRISP_2"/>
    <property type="match status" value="1"/>
</dbReference>
<dbReference type="GO" id="GO:0005576">
    <property type="term" value="C:extracellular region"/>
    <property type="evidence" value="ECO:0007669"/>
    <property type="project" value="UniProtKB-SubCell"/>
</dbReference>
<keyword evidence="1" id="KW-0732">Signal</keyword>
<dbReference type="InterPro" id="IPR001283">
    <property type="entry name" value="CRISP-related"/>
</dbReference>
<organism evidence="3 4">
    <name type="scientific">Diploptera punctata</name>
    <name type="common">Pacific beetle cockroach</name>
    <dbReference type="NCBI Taxonomy" id="6984"/>
    <lineage>
        <taxon>Eukaryota</taxon>
        <taxon>Metazoa</taxon>
        <taxon>Ecdysozoa</taxon>
        <taxon>Arthropoda</taxon>
        <taxon>Hexapoda</taxon>
        <taxon>Insecta</taxon>
        <taxon>Pterygota</taxon>
        <taxon>Neoptera</taxon>
        <taxon>Polyneoptera</taxon>
        <taxon>Dictyoptera</taxon>
        <taxon>Blattodea</taxon>
        <taxon>Blaberoidea</taxon>
        <taxon>Blaberidae</taxon>
        <taxon>Diplopterinae</taxon>
        <taxon>Diploptera</taxon>
    </lineage>
</organism>
<dbReference type="InterPro" id="IPR018244">
    <property type="entry name" value="Allrgn_V5/Tpx1_CS"/>
</dbReference>
<dbReference type="PRINTS" id="PR00837">
    <property type="entry name" value="V5TPXLIKE"/>
</dbReference>
<feature type="domain" description="SCP" evidence="2">
    <location>
        <begin position="39"/>
        <end position="193"/>
    </location>
</feature>
<dbReference type="AlphaFoldDB" id="A0AAD8ANX0"/>
<sequence>MEQLLQLTLLLACATTSLAYYQQACAGKTLLRSGGLTCQDRQAIIDAHNQARQSVAQGKVSGQPGASKMLEMAWDEQLAQVAQRWADKCILAHDKSRHVARFPVGQNIAATWTTRKKVSPEPDFATQVTGWFNEVRSFAFYSTGFTKGTGHYSQLVWGDTYLVGCGYTHYYDPSRGNTKLYVCNYGPAGNVLGARPYQVGSPSCASQGFAASTRYPGLCEVTGVPRLGTSCSYSTPFGNYGTSSISSSYSSSYTNQPYPTQYPHTSTQYIQQYYG</sequence>
<dbReference type="CDD" id="cd05380">
    <property type="entry name" value="CAP_euk"/>
    <property type="match status" value="1"/>
</dbReference>
<dbReference type="Proteomes" id="UP001233999">
    <property type="component" value="Unassembled WGS sequence"/>
</dbReference>
<dbReference type="SMART" id="SM00198">
    <property type="entry name" value="SCP"/>
    <property type="match status" value="1"/>
</dbReference>
<evidence type="ECO:0000313" key="4">
    <source>
        <dbReference type="Proteomes" id="UP001233999"/>
    </source>
</evidence>
<dbReference type="InterPro" id="IPR014044">
    <property type="entry name" value="CAP_dom"/>
</dbReference>
<dbReference type="InterPro" id="IPR035940">
    <property type="entry name" value="CAP_sf"/>
</dbReference>
<name>A0AAD8ANX0_DIPPU</name>
<reference evidence="3" key="2">
    <citation type="submission" date="2023-05" db="EMBL/GenBank/DDBJ databases">
        <authorList>
            <person name="Fouks B."/>
        </authorList>
    </citation>
    <scope>NUCLEOTIDE SEQUENCE</scope>
    <source>
        <strain evidence="3">Stay&amp;Tobe</strain>
        <tissue evidence="3">Testes</tissue>
    </source>
</reference>
<feature type="signal peptide" evidence="1">
    <location>
        <begin position="1"/>
        <end position="19"/>
    </location>
</feature>
<evidence type="ECO:0000259" key="2">
    <source>
        <dbReference type="SMART" id="SM00198"/>
    </source>
</evidence>
<gene>
    <name evidence="3" type="ORF">L9F63_000697</name>
</gene>
<comment type="caution">
    <text evidence="3">The sequence shown here is derived from an EMBL/GenBank/DDBJ whole genome shotgun (WGS) entry which is preliminary data.</text>
</comment>
<feature type="chain" id="PRO_5042198856" description="SCP domain-containing protein" evidence="1">
    <location>
        <begin position="20"/>
        <end position="275"/>
    </location>
</feature>
<feature type="non-terminal residue" evidence="3">
    <location>
        <position position="1"/>
    </location>
</feature>
<dbReference type="Gene3D" id="3.40.33.10">
    <property type="entry name" value="CAP"/>
    <property type="match status" value="1"/>
</dbReference>
<dbReference type="PROSITE" id="PS01009">
    <property type="entry name" value="CRISP_1"/>
    <property type="match status" value="1"/>
</dbReference>
<dbReference type="SUPFAM" id="SSF55797">
    <property type="entry name" value="PR-1-like"/>
    <property type="match status" value="1"/>
</dbReference>
<reference evidence="3" key="1">
    <citation type="journal article" date="2023" name="IScience">
        <title>Live-bearing cockroach genome reveals convergent evolutionary mechanisms linked to viviparity in insects and beyond.</title>
        <authorList>
            <person name="Fouks B."/>
            <person name="Harrison M.C."/>
            <person name="Mikhailova A.A."/>
            <person name="Marchal E."/>
            <person name="English S."/>
            <person name="Carruthers M."/>
            <person name="Jennings E.C."/>
            <person name="Chiamaka E.L."/>
            <person name="Frigard R.A."/>
            <person name="Pippel M."/>
            <person name="Attardo G.M."/>
            <person name="Benoit J.B."/>
            <person name="Bornberg-Bauer E."/>
            <person name="Tobe S.S."/>
        </authorList>
    </citation>
    <scope>NUCLEOTIDE SEQUENCE</scope>
    <source>
        <strain evidence="3">Stay&amp;Tobe</strain>
    </source>
</reference>
<accession>A0AAD8ANX0</accession>
<dbReference type="PRINTS" id="PR00838">
    <property type="entry name" value="V5ALLERGEN"/>
</dbReference>
<proteinExistence type="predicted"/>
<evidence type="ECO:0000313" key="3">
    <source>
        <dbReference type="EMBL" id="KAJ9601118.1"/>
    </source>
</evidence>
<protein>
    <recommendedName>
        <fullName evidence="2">SCP domain-containing protein</fullName>
    </recommendedName>
</protein>
<dbReference type="PANTHER" id="PTHR10334">
    <property type="entry name" value="CYSTEINE-RICH SECRETORY PROTEIN-RELATED"/>
    <property type="match status" value="1"/>
</dbReference>
<dbReference type="EMBL" id="JASPKZ010000034">
    <property type="protein sequence ID" value="KAJ9601118.1"/>
    <property type="molecule type" value="Genomic_DNA"/>
</dbReference>
<keyword evidence="4" id="KW-1185">Reference proteome</keyword>
<dbReference type="InterPro" id="IPR002413">
    <property type="entry name" value="V5_allergen-like"/>
</dbReference>
<dbReference type="Pfam" id="PF00188">
    <property type="entry name" value="CAP"/>
    <property type="match status" value="1"/>
</dbReference>
<evidence type="ECO:0000256" key="1">
    <source>
        <dbReference type="SAM" id="SignalP"/>
    </source>
</evidence>